<gene>
    <name evidence="6" type="ORF">SAMN05443432_105269</name>
</gene>
<feature type="compositionally biased region" description="Gly residues" evidence="5">
    <location>
        <begin position="119"/>
        <end position="155"/>
    </location>
</feature>
<dbReference type="PROSITE" id="PS50935">
    <property type="entry name" value="SSB"/>
    <property type="match status" value="1"/>
</dbReference>
<dbReference type="RefSeq" id="WP_149779818.1">
    <property type="nucleotide sequence ID" value="NZ_FRCB01000005.1"/>
</dbReference>
<dbReference type="EMBL" id="FRCB01000005">
    <property type="protein sequence ID" value="SHM23763.1"/>
    <property type="molecule type" value="Genomic_DNA"/>
</dbReference>
<keyword evidence="3" id="KW-0227">DNA damage</keyword>
<dbReference type="SUPFAM" id="SSF50249">
    <property type="entry name" value="Nucleic acid-binding proteins"/>
    <property type="match status" value="1"/>
</dbReference>
<keyword evidence="1 3" id="KW-0238">DNA-binding</keyword>
<dbReference type="PANTHER" id="PTHR10302">
    <property type="entry name" value="SINGLE-STRANDED DNA-BINDING PROTEIN"/>
    <property type="match status" value="1"/>
</dbReference>
<dbReference type="GO" id="GO:0009295">
    <property type="term" value="C:nucleoid"/>
    <property type="evidence" value="ECO:0007669"/>
    <property type="project" value="TreeGrafter"/>
</dbReference>
<dbReference type="AlphaFoldDB" id="A0A1M7H5U8"/>
<evidence type="ECO:0000256" key="3">
    <source>
        <dbReference type="HAMAP-Rule" id="MF_00984"/>
    </source>
</evidence>
<dbReference type="Gene3D" id="2.40.50.140">
    <property type="entry name" value="Nucleic acid-binding proteins"/>
    <property type="match status" value="1"/>
</dbReference>
<comment type="function">
    <text evidence="3">Plays an important role in DNA replication, recombination and repair. Binds to ssDNA and to an array of partner proteins to recruit them to their sites of action during DNA metabolism.</text>
</comment>
<keyword evidence="3" id="KW-0234">DNA repair</keyword>
<evidence type="ECO:0000313" key="6">
    <source>
        <dbReference type="EMBL" id="SHM23763.1"/>
    </source>
</evidence>
<name>A0A1M7H5U8_9RHOB</name>
<evidence type="ECO:0000256" key="5">
    <source>
        <dbReference type="SAM" id="MobiDB-lite"/>
    </source>
</evidence>
<dbReference type="GO" id="GO:0006310">
    <property type="term" value="P:DNA recombination"/>
    <property type="evidence" value="ECO:0007669"/>
    <property type="project" value="UniProtKB-UniRule"/>
</dbReference>
<accession>A0A1M7H5U8</accession>
<dbReference type="InterPro" id="IPR000424">
    <property type="entry name" value="Primosome_PriB/ssb"/>
</dbReference>
<comment type="subunit">
    <text evidence="3">Homotetramer.</text>
</comment>
<dbReference type="GO" id="GO:0003697">
    <property type="term" value="F:single-stranded DNA binding"/>
    <property type="evidence" value="ECO:0007669"/>
    <property type="project" value="UniProtKB-UniRule"/>
</dbReference>
<keyword evidence="3" id="KW-0235">DNA replication</keyword>
<evidence type="ECO:0000256" key="1">
    <source>
        <dbReference type="ARBA" id="ARBA00023125"/>
    </source>
</evidence>
<evidence type="ECO:0000313" key="7">
    <source>
        <dbReference type="Proteomes" id="UP000322545"/>
    </source>
</evidence>
<feature type="region of interest" description="Disordered" evidence="5">
    <location>
        <begin position="115"/>
        <end position="172"/>
    </location>
</feature>
<sequence>MAGSVNKVILIGNLGRDPEVRTFQNGGKVCNLRIATSENWKDRTTGERRERTEWHTVAIFNEALVRLAEQYLRKGSKVYIEGKLETRKWQDQSGQDRYSTEVVLRPYAGEMTFLDGRSDAGGGGGGGSYGGGQDSGDYGGGYGGYDNDPGRGGPQGEPARGPSRDIDDEIPF</sequence>
<dbReference type="InterPro" id="IPR011344">
    <property type="entry name" value="ssDNA-bd"/>
</dbReference>
<dbReference type="GO" id="GO:0006281">
    <property type="term" value="P:DNA repair"/>
    <property type="evidence" value="ECO:0007669"/>
    <property type="project" value="UniProtKB-UniRule"/>
</dbReference>
<dbReference type="Proteomes" id="UP000322545">
    <property type="component" value="Unassembled WGS sequence"/>
</dbReference>
<keyword evidence="2 3" id="KW-0233">DNA recombination</keyword>
<keyword evidence="7" id="KW-1185">Reference proteome</keyword>
<dbReference type="Pfam" id="PF00436">
    <property type="entry name" value="SSB"/>
    <property type="match status" value="1"/>
</dbReference>
<dbReference type="NCBIfam" id="TIGR00621">
    <property type="entry name" value="ssb"/>
    <property type="match status" value="1"/>
</dbReference>
<reference evidence="6 7" key="1">
    <citation type="submission" date="2016-11" db="EMBL/GenBank/DDBJ databases">
        <authorList>
            <person name="Varghese N."/>
            <person name="Submissions S."/>
        </authorList>
    </citation>
    <scope>NUCLEOTIDE SEQUENCE [LARGE SCALE GENOMIC DNA]</scope>
    <source>
        <strain evidence="6 7">DSM 28249</strain>
    </source>
</reference>
<dbReference type="PANTHER" id="PTHR10302:SF27">
    <property type="entry name" value="SINGLE-STRANDED DNA-BINDING PROTEIN"/>
    <property type="match status" value="1"/>
</dbReference>
<dbReference type="InterPro" id="IPR012340">
    <property type="entry name" value="NA-bd_OB-fold"/>
</dbReference>
<comment type="caution">
    <text evidence="3">Lacks conserved residue(s) required for the propagation of feature annotation.</text>
</comment>
<protein>
    <recommendedName>
        <fullName evidence="3 4">Single-stranded DNA-binding protein</fullName>
        <shortName evidence="3">SSB</shortName>
    </recommendedName>
</protein>
<organism evidence="6 7">
    <name type="scientific">Roseovarius litoreus</name>
    <dbReference type="NCBI Taxonomy" id="1155722"/>
    <lineage>
        <taxon>Bacteria</taxon>
        <taxon>Pseudomonadati</taxon>
        <taxon>Pseudomonadota</taxon>
        <taxon>Alphaproteobacteria</taxon>
        <taxon>Rhodobacterales</taxon>
        <taxon>Roseobacteraceae</taxon>
        <taxon>Roseovarius</taxon>
    </lineage>
</organism>
<dbReference type="GO" id="GO:0006260">
    <property type="term" value="P:DNA replication"/>
    <property type="evidence" value="ECO:0007669"/>
    <property type="project" value="UniProtKB-UniRule"/>
</dbReference>
<feature type="short sequence motif" description="Important for interaction with partner proteins" evidence="3">
    <location>
        <begin position="167"/>
        <end position="172"/>
    </location>
</feature>
<dbReference type="CDD" id="cd04496">
    <property type="entry name" value="SSB_OBF"/>
    <property type="match status" value="1"/>
</dbReference>
<dbReference type="HAMAP" id="MF_00984">
    <property type="entry name" value="SSB"/>
    <property type="match status" value="1"/>
</dbReference>
<evidence type="ECO:0000256" key="2">
    <source>
        <dbReference type="ARBA" id="ARBA00023172"/>
    </source>
</evidence>
<evidence type="ECO:0000256" key="4">
    <source>
        <dbReference type="RuleBase" id="RU000524"/>
    </source>
</evidence>
<proteinExistence type="inferred from homology"/>